<evidence type="ECO:0000313" key="9">
    <source>
        <dbReference type="EMBL" id="THH37835.1"/>
    </source>
</evidence>
<feature type="domain" description="ABC3 transporter permease C-terminal" evidence="7">
    <location>
        <begin position="321"/>
        <end position="436"/>
    </location>
</feature>
<feature type="transmembrane region" description="Helical" evidence="6">
    <location>
        <begin position="362"/>
        <end position="390"/>
    </location>
</feature>
<dbReference type="InterPro" id="IPR025857">
    <property type="entry name" value="MacB_PCD"/>
</dbReference>
<dbReference type="Proteomes" id="UP000308528">
    <property type="component" value="Unassembled WGS sequence"/>
</dbReference>
<evidence type="ECO:0000259" key="8">
    <source>
        <dbReference type="Pfam" id="PF12704"/>
    </source>
</evidence>
<evidence type="ECO:0000256" key="5">
    <source>
        <dbReference type="ARBA" id="ARBA00023136"/>
    </source>
</evidence>
<comment type="caution">
    <text evidence="9">The sequence shown here is derived from an EMBL/GenBank/DDBJ whole genome shotgun (WGS) entry which is preliminary data.</text>
</comment>
<evidence type="ECO:0000256" key="1">
    <source>
        <dbReference type="ARBA" id="ARBA00004651"/>
    </source>
</evidence>
<evidence type="ECO:0000259" key="7">
    <source>
        <dbReference type="Pfam" id="PF02687"/>
    </source>
</evidence>
<organism evidence="9 10">
    <name type="scientific">Neolewinella litorea</name>
    <dbReference type="NCBI Taxonomy" id="2562452"/>
    <lineage>
        <taxon>Bacteria</taxon>
        <taxon>Pseudomonadati</taxon>
        <taxon>Bacteroidota</taxon>
        <taxon>Saprospiria</taxon>
        <taxon>Saprospirales</taxon>
        <taxon>Lewinellaceae</taxon>
        <taxon>Neolewinella</taxon>
    </lineage>
</organism>
<protein>
    <submittedName>
        <fullName evidence="9">FtsX-like permease family protein</fullName>
    </submittedName>
</protein>
<dbReference type="RefSeq" id="WP_136459683.1">
    <property type="nucleotide sequence ID" value="NZ_SRSF01000005.1"/>
</dbReference>
<keyword evidence="4 6" id="KW-1133">Transmembrane helix</keyword>
<dbReference type="GO" id="GO:0022857">
    <property type="term" value="F:transmembrane transporter activity"/>
    <property type="evidence" value="ECO:0007669"/>
    <property type="project" value="TreeGrafter"/>
</dbReference>
<dbReference type="InterPro" id="IPR003838">
    <property type="entry name" value="ABC3_permease_C"/>
</dbReference>
<dbReference type="Pfam" id="PF02687">
    <property type="entry name" value="FtsX"/>
    <property type="match status" value="1"/>
</dbReference>
<keyword evidence="2" id="KW-1003">Cell membrane</keyword>
<evidence type="ECO:0000256" key="2">
    <source>
        <dbReference type="ARBA" id="ARBA00022475"/>
    </source>
</evidence>
<dbReference type="AlphaFoldDB" id="A0A4S4NG91"/>
<keyword evidence="3 6" id="KW-0812">Transmembrane</keyword>
<sequence>MLQNYLTLALKVLRRKPFYAFVSLFGISFTLMILMLLTSLFDAGLGRNQPMTKRDRLLVAPMAERLRYEPDTTLSIETIYADDGTERYDTTEEITENVVSNSNGPMSYRFLMDNLADMEAAERMAIYHDGNFTDGFIDGRKFTFSTYYTNADYWRVLDFDFRFGQPFNEADVAAGNQKVVLTDRAARAYFGEVTADLLGREMLLGRRAFTVAGVINRPLSDSPMFGGDIYLPLTTLDQRSLSSTDVSGGFSAIFEVSSPERRKVLSEEINFMAEHFTFPPESDYNKLKIMNASIPEAYAMRVVQEQDPARALRILFIPVVILLLLFVALPLINLINLNISRVYERRAEIGVRKAFGAEARDVLLQFLFENLVITAIGGAIGLVLAFFLIWYINTNDLLGITRLSLSWQVVFYYFIVILLFGLLSGILPAYRVSRTNVANALRG</sequence>
<evidence type="ECO:0000256" key="6">
    <source>
        <dbReference type="SAM" id="Phobius"/>
    </source>
</evidence>
<dbReference type="InterPro" id="IPR050250">
    <property type="entry name" value="Macrolide_Exporter_MacB"/>
</dbReference>
<dbReference type="Pfam" id="PF12704">
    <property type="entry name" value="MacB_PCD"/>
    <property type="match status" value="1"/>
</dbReference>
<keyword evidence="10" id="KW-1185">Reference proteome</keyword>
<gene>
    <name evidence="9" type="ORF">E4021_12405</name>
</gene>
<feature type="domain" description="MacB-like periplasmic core" evidence="8">
    <location>
        <begin position="21"/>
        <end position="269"/>
    </location>
</feature>
<dbReference type="PANTHER" id="PTHR30572">
    <property type="entry name" value="MEMBRANE COMPONENT OF TRANSPORTER-RELATED"/>
    <property type="match status" value="1"/>
</dbReference>
<keyword evidence="5 6" id="KW-0472">Membrane</keyword>
<evidence type="ECO:0000256" key="4">
    <source>
        <dbReference type="ARBA" id="ARBA00022989"/>
    </source>
</evidence>
<feature type="transmembrane region" description="Helical" evidence="6">
    <location>
        <begin position="314"/>
        <end position="336"/>
    </location>
</feature>
<dbReference type="EMBL" id="SRSF01000005">
    <property type="protein sequence ID" value="THH37835.1"/>
    <property type="molecule type" value="Genomic_DNA"/>
</dbReference>
<evidence type="ECO:0000256" key="3">
    <source>
        <dbReference type="ARBA" id="ARBA00022692"/>
    </source>
</evidence>
<dbReference type="PANTHER" id="PTHR30572:SF18">
    <property type="entry name" value="ABC-TYPE MACROLIDE FAMILY EXPORT SYSTEM PERMEASE COMPONENT 2"/>
    <property type="match status" value="1"/>
</dbReference>
<evidence type="ECO:0000313" key="10">
    <source>
        <dbReference type="Proteomes" id="UP000308528"/>
    </source>
</evidence>
<comment type="subcellular location">
    <subcellularLocation>
        <location evidence="1">Cell membrane</location>
        <topology evidence="1">Multi-pass membrane protein</topology>
    </subcellularLocation>
</comment>
<reference evidence="9 10" key="1">
    <citation type="submission" date="2019-04" db="EMBL/GenBank/DDBJ databases">
        <title>Lewinella litorea sp. nov., isolated from a marine sand.</title>
        <authorList>
            <person name="Yoon J.-H."/>
        </authorList>
    </citation>
    <scope>NUCLEOTIDE SEQUENCE [LARGE SCALE GENOMIC DNA]</scope>
    <source>
        <strain evidence="9 10">HSMS-39</strain>
    </source>
</reference>
<dbReference type="GO" id="GO:0005886">
    <property type="term" value="C:plasma membrane"/>
    <property type="evidence" value="ECO:0007669"/>
    <property type="project" value="UniProtKB-SubCell"/>
</dbReference>
<feature type="transmembrane region" description="Helical" evidence="6">
    <location>
        <begin position="410"/>
        <end position="430"/>
    </location>
</feature>
<accession>A0A4S4NG91</accession>
<name>A0A4S4NG91_9BACT</name>
<dbReference type="OrthoDB" id="8740261at2"/>
<proteinExistence type="predicted"/>
<feature type="transmembrane region" description="Helical" evidence="6">
    <location>
        <begin position="18"/>
        <end position="41"/>
    </location>
</feature>